<dbReference type="PANTHER" id="PTHR43630">
    <property type="entry name" value="POLY-BETA-1,6-N-ACETYL-D-GLUCOSAMINE SYNTHASE"/>
    <property type="match status" value="1"/>
</dbReference>
<evidence type="ECO:0000313" key="3">
    <source>
        <dbReference type="Proteomes" id="UP001317532"/>
    </source>
</evidence>
<dbReference type="InterPro" id="IPR001173">
    <property type="entry name" value="Glyco_trans_2-like"/>
</dbReference>
<dbReference type="Gene3D" id="3.90.550.10">
    <property type="entry name" value="Spore Coat Polysaccharide Biosynthesis Protein SpsA, Chain A"/>
    <property type="match status" value="1"/>
</dbReference>
<dbReference type="InterPro" id="IPR029044">
    <property type="entry name" value="Nucleotide-diphossugar_trans"/>
</dbReference>
<dbReference type="SUPFAM" id="SSF53448">
    <property type="entry name" value="Nucleotide-diphospho-sugar transferases"/>
    <property type="match status" value="1"/>
</dbReference>
<name>A0AAN2C9V2_UNVUL</name>
<gene>
    <name evidence="2" type="ORF">WPS_16190</name>
</gene>
<keyword evidence="3" id="KW-1185">Reference proteome</keyword>
<reference evidence="2 3" key="1">
    <citation type="journal article" date="2022" name="ISME Commun">
        <title>Vulcanimicrobium alpinus gen. nov. sp. nov., the first cultivated representative of the candidate phylum 'Eremiobacterota', is a metabolically versatile aerobic anoxygenic phototroph.</title>
        <authorList>
            <person name="Yabe S."/>
            <person name="Muto K."/>
            <person name="Abe K."/>
            <person name="Yokota A."/>
            <person name="Staudigel H."/>
            <person name="Tebo B.M."/>
        </authorList>
    </citation>
    <scope>NUCLEOTIDE SEQUENCE [LARGE SCALE GENOMIC DNA]</scope>
    <source>
        <strain evidence="2 3">WC8-2</strain>
    </source>
</reference>
<dbReference type="EMBL" id="AP025523">
    <property type="protein sequence ID" value="BDE06343.1"/>
    <property type="molecule type" value="Genomic_DNA"/>
</dbReference>
<dbReference type="PANTHER" id="PTHR43630:SF2">
    <property type="entry name" value="GLYCOSYLTRANSFERASE"/>
    <property type="match status" value="1"/>
</dbReference>
<evidence type="ECO:0000313" key="2">
    <source>
        <dbReference type="EMBL" id="BDE06343.1"/>
    </source>
</evidence>
<sequence>MLARDEASRLPTMLARVPPGARVFVLDAESQDDTVAIARAHGADVEVRPWSGFVTARRYALGRVTTPWALMLDADELIDPALAEAIARADEDVAGYRVRRVTMLCGRAVRTAGWSNERLLRLVRSDRARVAANRTGAEVHETWSVDGSVADLAGAIVHDSYPTLASYRAKFDAYTTVEARALPPSGRRYAGALAMMPLRFAWSLLRYAGWRDGWRGLFVAWESARYRVVVRAKALQRSR</sequence>
<dbReference type="KEGG" id="vab:WPS_16190"/>
<dbReference type="Proteomes" id="UP001317532">
    <property type="component" value="Chromosome"/>
</dbReference>
<accession>A0AAN2C9V2</accession>
<feature type="domain" description="Glycosyltransferase 2-like" evidence="1">
    <location>
        <begin position="21"/>
        <end position="101"/>
    </location>
</feature>
<dbReference type="AlphaFoldDB" id="A0AAN2C9V2"/>
<dbReference type="CDD" id="cd02511">
    <property type="entry name" value="Beta4Glucosyltransferase"/>
    <property type="match status" value="1"/>
</dbReference>
<proteinExistence type="predicted"/>
<dbReference type="Pfam" id="PF00535">
    <property type="entry name" value="Glycos_transf_2"/>
    <property type="match status" value="1"/>
</dbReference>
<organism evidence="2 3">
    <name type="scientific">Vulcanimicrobium alpinum</name>
    <dbReference type="NCBI Taxonomy" id="3016050"/>
    <lineage>
        <taxon>Bacteria</taxon>
        <taxon>Bacillati</taxon>
        <taxon>Vulcanimicrobiota</taxon>
        <taxon>Vulcanimicrobiia</taxon>
        <taxon>Vulcanimicrobiales</taxon>
        <taxon>Vulcanimicrobiaceae</taxon>
        <taxon>Vulcanimicrobium</taxon>
    </lineage>
</organism>
<evidence type="ECO:0000259" key="1">
    <source>
        <dbReference type="Pfam" id="PF00535"/>
    </source>
</evidence>
<dbReference type="RefSeq" id="WP_317997308.1">
    <property type="nucleotide sequence ID" value="NZ_AP025523.1"/>
</dbReference>
<protein>
    <submittedName>
        <fullName evidence="2">LPS biosynthesis</fullName>
    </submittedName>
</protein>